<dbReference type="EMBL" id="AP018732">
    <property type="protein sequence ID" value="BBE42823.1"/>
    <property type="molecule type" value="Genomic_DNA"/>
</dbReference>
<evidence type="ECO:0000256" key="1">
    <source>
        <dbReference type="ARBA" id="ARBA00022723"/>
    </source>
</evidence>
<dbReference type="Proteomes" id="UP000509448">
    <property type="component" value="Chromosome"/>
</dbReference>
<dbReference type="KEGG" id="ccai:NAS2_1436"/>
<dbReference type="InterPro" id="IPR036409">
    <property type="entry name" value="Aldolase_II/adducin_N_sf"/>
</dbReference>
<organism evidence="4 5">
    <name type="scientific">Conexivisphaera calida</name>
    <dbReference type="NCBI Taxonomy" id="1874277"/>
    <lineage>
        <taxon>Archaea</taxon>
        <taxon>Nitrososphaerota</taxon>
        <taxon>Conexivisphaeria</taxon>
        <taxon>Conexivisphaerales</taxon>
        <taxon>Conexivisphaeraceae</taxon>
        <taxon>Conexivisphaera</taxon>
    </lineage>
</organism>
<sequence length="199" mass="21681">MLEDLREELARESRYIAMQGLVAGREGNISARRGDLIAIKATGVRMLDASPADFSVMDLTGRVLEGPRPSSEYRMHLMIYTASDAAGAIVHAHPPYTLSLASAGTWPSPSTEEARLYYDRVCDVRRLPPGSEELARAVSEAASSGCRAILLRDHGIVFVARDLKEAVDGAVAEERSSQVQFMSTILDLLQKIYLSCGNP</sequence>
<name>A0A4P2VHD3_9ARCH</name>
<dbReference type="SUPFAM" id="SSF53639">
    <property type="entry name" value="AraD/HMP-PK domain-like"/>
    <property type="match status" value="1"/>
</dbReference>
<accession>A0A4P2VHD3</accession>
<evidence type="ECO:0000256" key="2">
    <source>
        <dbReference type="ARBA" id="ARBA00023239"/>
    </source>
</evidence>
<dbReference type="PANTHER" id="PTHR22789">
    <property type="entry name" value="FUCULOSE PHOSPHATE ALDOLASE"/>
    <property type="match status" value="1"/>
</dbReference>
<gene>
    <name evidence="4" type="ORF">NAS2_1436</name>
</gene>
<dbReference type="Pfam" id="PF00596">
    <property type="entry name" value="Aldolase_II"/>
    <property type="match status" value="1"/>
</dbReference>
<dbReference type="AlphaFoldDB" id="A0A4P2VHD3"/>
<keyword evidence="5" id="KW-1185">Reference proteome</keyword>
<keyword evidence="1" id="KW-0479">Metal-binding</keyword>
<dbReference type="GO" id="GO:0005829">
    <property type="term" value="C:cytosol"/>
    <property type="evidence" value="ECO:0007669"/>
    <property type="project" value="TreeGrafter"/>
</dbReference>
<dbReference type="RefSeq" id="WP_174449017.1">
    <property type="nucleotide sequence ID" value="NZ_AP018732.1"/>
</dbReference>
<evidence type="ECO:0000313" key="5">
    <source>
        <dbReference type="Proteomes" id="UP000509448"/>
    </source>
</evidence>
<reference evidence="4 5" key="1">
    <citation type="journal article" date="2019" name="ISME J.">
        <title>Isolation and characterization of a thermophilic sulfur- and iron-reducing thaumarchaeote from a terrestrial acidic hot spring.</title>
        <authorList>
            <person name="Kato S."/>
            <person name="Itoh T."/>
            <person name="Yuki M."/>
            <person name="Nagamori M."/>
            <person name="Ohnishi M."/>
            <person name="Uematsu K."/>
            <person name="Suzuki K."/>
            <person name="Takashina T."/>
            <person name="Ohkuma M."/>
        </authorList>
    </citation>
    <scope>NUCLEOTIDE SEQUENCE [LARGE SCALE GENOMIC DNA]</scope>
    <source>
        <strain evidence="4 5">NAS-02</strain>
    </source>
</reference>
<proteinExistence type="predicted"/>
<dbReference type="GeneID" id="55585247"/>
<protein>
    <submittedName>
        <fullName evidence="4">Ribulose-5-phosphate 4-epimerase and related epimerases and aldolases</fullName>
    </submittedName>
</protein>
<dbReference type="SMART" id="SM01007">
    <property type="entry name" value="Aldolase_II"/>
    <property type="match status" value="1"/>
</dbReference>
<feature type="domain" description="Class II aldolase/adducin N-terminal" evidence="3">
    <location>
        <begin position="7"/>
        <end position="181"/>
    </location>
</feature>
<dbReference type="PANTHER" id="PTHR22789:SF0">
    <property type="entry name" value="3-OXO-TETRONATE 4-PHOSPHATE DECARBOXYLASE-RELATED"/>
    <property type="match status" value="1"/>
</dbReference>
<dbReference type="GO" id="GO:0046872">
    <property type="term" value="F:metal ion binding"/>
    <property type="evidence" value="ECO:0007669"/>
    <property type="project" value="UniProtKB-KW"/>
</dbReference>
<evidence type="ECO:0000259" key="3">
    <source>
        <dbReference type="SMART" id="SM01007"/>
    </source>
</evidence>
<keyword evidence="2" id="KW-0456">Lyase</keyword>
<dbReference type="GO" id="GO:0019323">
    <property type="term" value="P:pentose catabolic process"/>
    <property type="evidence" value="ECO:0007669"/>
    <property type="project" value="TreeGrafter"/>
</dbReference>
<dbReference type="UniPathway" id="UPA00071"/>
<dbReference type="InterPro" id="IPR050197">
    <property type="entry name" value="Aldolase_class_II_sugar_metab"/>
</dbReference>
<dbReference type="OrthoDB" id="18709at2157"/>
<dbReference type="InterPro" id="IPR001303">
    <property type="entry name" value="Aldolase_II/adducin_N"/>
</dbReference>
<dbReference type="Gene3D" id="3.40.225.10">
    <property type="entry name" value="Class II aldolase/adducin N-terminal domain"/>
    <property type="match status" value="1"/>
</dbReference>
<dbReference type="GO" id="GO:0016832">
    <property type="term" value="F:aldehyde-lyase activity"/>
    <property type="evidence" value="ECO:0007669"/>
    <property type="project" value="TreeGrafter"/>
</dbReference>
<evidence type="ECO:0000313" key="4">
    <source>
        <dbReference type="EMBL" id="BBE42823.1"/>
    </source>
</evidence>